<feature type="compositionally biased region" description="Gly residues" evidence="1">
    <location>
        <begin position="1"/>
        <end position="14"/>
    </location>
</feature>
<keyword evidence="3" id="KW-1185">Reference proteome</keyword>
<reference evidence="2 3" key="1">
    <citation type="journal article" date="2021" name="Comput. Struct. Biotechnol. J.">
        <title>De novo genome assembly of the potent medicinal plant Rehmannia glutinosa using nanopore technology.</title>
        <authorList>
            <person name="Ma L."/>
            <person name="Dong C."/>
            <person name="Song C."/>
            <person name="Wang X."/>
            <person name="Zheng X."/>
            <person name="Niu Y."/>
            <person name="Chen S."/>
            <person name="Feng W."/>
        </authorList>
    </citation>
    <scope>NUCLEOTIDE SEQUENCE [LARGE SCALE GENOMIC DNA]</scope>
    <source>
        <strain evidence="2">DH-2019</strain>
    </source>
</reference>
<name>A0ABR0XXN6_REHGL</name>
<feature type="compositionally biased region" description="Polar residues" evidence="1">
    <location>
        <begin position="72"/>
        <end position="99"/>
    </location>
</feature>
<comment type="caution">
    <text evidence="2">The sequence shown here is derived from an EMBL/GenBank/DDBJ whole genome shotgun (WGS) entry which is preliminary data.</text>
</comment>
<sequence length="139" mass="14684">MPLGAVGGGVGFGVGSEDEESPPPSTDEALSRINVSNRSSMRSSLLTLDIQETLLPPSVHIYPKKKAKMSKQLDTNGGITRQDGNNDELSLNTGSTADNTGKEINNEDFSPSSSTVQSKVGQRPLSPYSNVRNSSLPPP</sequence>
<evidence type="ECO:0000256" key="1">
    <source>
        <dbReference type="SAM" id="MobiDB-lite"/>
    </source>
</evidence>
<dbReference type="EMBL" id="JABTTQ020000001">
    <property type="protein sequence ID" value="KAK6163937.1"/>
    <property type="molecule type" value="Genomic_DNA"/>
</dbReference>
<feature type="region of interest" description="Disordered" evidence="1">
    <location>
        <begin position="64"/>
        <end position="139"/>
    </location>
</feature>
<feature type="compositionally biased region" description="Polar residues" evidence="1">
    <location>
        <begin position="127"/>
        <end position="139"/>
    </location>
</feature>
<organism evidence="2 3">
    <name type="scientific">Rehmannia glutinosa</name>
    <name type="common">Chinese foxglove</name>
    <dbReference type="NCBI Taxonomy" id="99300"/>
    <lineage>
        <taxon>Eukaryota</taxon>
        <taxon>Viridiplantae</taxon>
        <taxon>Streptophyta</taxon>
        <taxon>Embryophyta</taxon>
        <taxon>Tracheophyta</taxon>
        <taxon>Spermatophyta</taxon>
        <taxon>Magnoliopsida</taxon>
        <taxon>eudicotyledons</taxon>
        <taxon>Gunneridae</taxon>
        <taxon>Pentapetalae</taxon>
        <taxon>asterids</taxon>
        <taxon>lamiids</taxon>
        <taxon>Lamiales</taxon>
        <taxon>Orobanchaceae</taxon>
        <taxon>Rehmannieae</taxon>
        <taxon>Rehmannia</taxon>
    </lineage>
</organism>
<proteinExistence type="predicted"/>
<protein>
    <submittedName>
        <fullName evidence="2">Uncharacterized protein</fullName>
    </submittedName>
</protein>
<feature type="region of interest" description="Disordered" evidence="1">
    <location>
        <begin position="1"/>
        <end position="30"/>
    </location>
</feature>
<evidence type="ECO:0000313" key="3">
    <source>
        <dbReference type="Proteomes" id="UP001318860"/>
    </source>
</evidence>
<gene>
    <name evidence="2" type="ORF">DH2020_000801</name>
</gene>
<accession>A0ABR0XXN6</accession>
<feature type="compositionally biased region" description="Polar residues" evidence="1">
    <location>
        <begin position="106"/>
        <end position="120"/>
    </location>
</feature>
<dbReference type="Proteomes" id="UP001318860">
    <property type="component" value="Unassembled WGS sequence"/>
</dbReference>
<evidence type="ECO:0000313" key="2">
    <source>
        <dbReference type="EMBL" id="KAK6163937.1"/>
    </source>
</evidence>